<gene>
    <name evidence="1" type="ORF">CB0940_06340</name>
    <name evidence="2" type="ORF">RHO25_003578</name>
</gene>
<dbReference type="AlphaFoldDB" id="A0A2G5HYR5"/>
<evidence type="ECO:0000313" key="2">
    <source>
        <dbReference type="EMBL" id="WPA98965.1"/>
    </source>
</evidence>
<dbReference type="Proteomes" id="UP000230605">
    <property type="component" value="Chromosome 2"/>
</dbReference>
<dbReference type="EMBL" id="LKMD01000102">
    <property type="protein sequence ID" value="PIA97423.1"/>
    <property type="molecule type" value="Genomic_DNA"/>
</dbReference>
<proteinExistence type="predicted"/>
<keyword evidence="4" id="KW-1185">Reference proteome</keyword>
<dbReference type="Proteomes" id="UP001302367">
    <property type="component" value="Chromosome 2"/>
</dbReference>
<evidence type="ECO:0000313" key="3">
    <source>
        <dbReference type="Proteomes" id="UP000230605"/>
    </source>
</evidence>
<name>A0A2G5HYR5_CERBT</name>
<dbReference type="OrthoDB" id="5331170at2759"/>
<evidence type="ECO:0000313" key="1">
    <source>
        <dbReference type="EMBL" id="PIA97423.1"/>
    </source>
</evidence>
<dbReference type="EMBL" id="CP134185">
    <property type="protein sequence ID" value="WPA98965.1"/>
    <property type="molecule type" value="Genomic_DNA"/>
</dbReference>
<sequence length="227" mass="26255">MAVPWHNAPFTEDYQKNAFNGFPFLPEYGHSRTAPAEEPFIIHRSHGVSGRGWYQGGRKLNNLRSKKYWVRPVDGARHGTLGRLKDALTGEGPDVYVVANADKRTFHRDRPSRMHWSGWDKTGLKWAGANGDANWTAPAHDMDWYPRTTYHVPWARRDGRDQVYNFRTREYDHLTGANRWNFWSDAHYPMGKRGRHGIPTTWRMWNGKWASTVDPSAGNWPGGRPLN</sequence>
<organism evidence="1 3">
    <name type="scientific">Cercospora beticola</name>
    <name type="common">Sugarbeet leaf spot fungus</name>
    <dbReference type="NCBI Taxonomy" id="122368"/>
    <lineage>
        <taxon>Eukaryota</taxon>
        <taxon>Fungi</taxon>
        <taxon>Dikarya</taxon>
        <taxon>Ascomycota</taxon>
        <taxon>Pezizomycotina</taxon>
        <taxon>Dothideomycetes</taxon>
        <taxon>Dothideomycetidae</taxon>
        <taxon>Mycosphaerellales</taxon>
        <taxon>Mycosphaerellaceae</taxon>
        <taxon>Cercospora</taxon>
    </lineage>
</organism>
<reference evidence="2 4" key="2">
    <citation type="submission" date="2023-09" db="EMBL/GenBank/DDBJ databases">
        <title>Complete-Gapless Cercospora beticola genome.</title>
        <authorList>
            <person name="Wyatt N.A."/>
            <person name="Spanner R.E."/>
            <person name="Bolton M.D."/>
        </authorList>
    </citation>
    <scope>NUCLEOTIDE SEQUENCE [LARGE SCALE GENOMIC DNA]</scope>
    <source>
        <strain evidence="2">Cb09-40</strain>
    </source>
</reference>
<evidence type="ECO:0000313" key="4">
    <source>
        <dbReference type="Proteomes" id="UP001302367"/>
    </source>
</evidence>
<reference evidence="1 3" key="1">
    <citation type="submission" date="2015-10" db="EMBL/GenBank/DDBJ databases">
        <title>The cercosporin biosynthetic gene cluster was horizontally transferred to several fungal lineages and shown to be expanded in Cercospora beticola based on microsynteny with recipient genomes.</title>
        <authorList>
            <person name="De Jonge R."/>
            <person name="Ebert M.K."/>
            <person name="Suttle J.C."/>
            <person name="Jurick Ii W.M."/>
            <person name="Secor G.A."/>
            <person name="Thomma B.P."/>
            <person name="Van De Peer Y."/>
            <person name="Bolton M.D."/>
        </authorList>
    </citation>
    <scope>NUCLEOTIDE SEQUENCE [LARGE SCALE GENOMIC DNA]</scope>
    <source>
        <strain evidence="1 3">09-40</strain>
    </source>
</reference>
<accession>A0A2G5HYR5</accession>
<protein>
    <submittedName>
        <fullName evidence="1">Uncharacterized protein</fullName>
    </submittedName>
</protein>